<dbReference type="Proteomes" id="UP001163823">
    <property type="component" value="Chromosome 12"/>
</dbReference>
<dbReference type="CDD" id="cd01627">
    <property type="entry name" value="HAD_TPP"/>
    <property type="match status" value="1"/>
</dbReference>
<comment type="similarity">
    <text evidence="2">In the C-terminal section; belongs to the trehalose phosphatase family.</text>
</comment>
<dbReference type="InterPro" id="IPR006379">
    <property type="entry name" value="HAD-SF_hydro_IIB"/>
</dbReference>
<protein>
    <recommendedName>
        <fullName evidence="3">alpha,alpha-trehalose-phosphate synthase (UDP-forming)</fullName>
        <ecNumber evidence="3">2.4.1.15</ecNumber>
    </recommendedName>
</protein>
<evidence type="ECO:0000256" key="7">
    <source>
        <dbReference type="ARBA" id="ARBA00048039"/>
    </source>
</evidence>
<dbReference type="Pfam" id="PF00982">
    <property type="entry name" value="Glyco_transf_20"/>
    <property type="match status" value="1"/>
</dbReference>
<evidence type="ECO:0000313" key="9">
    <source>
        <dbReference type="Proteomes" id="UP001163823"/>
    </source>
</evidence>
<dbReference type="InterPro" id="IPR036412">
    <property type="entry name" value="HAD-like_sf"/>
</dbReference>
<dbReference type="GO" id="GO:0004805">
    <property type="term" value="F:trehalose-phosphatase activity"/>
    <property type="evidence" value="ECO:0007669"/>
    <property type="project" value="TreeGrafter"/>
</dbReference>
<dbReference type="FunFam" id="3.40.50.2000:FF:000017">
    <property type="entry name" value="alpha,alpha-trehalose-phosphate synthase [UDP-forming] 6"/>
    <property type="match status" value="1"/>
</dbReference>
<dbReference type="FunFam" id="3.40.50.1000:FF:000052">
    <property type="entry name" value="Alpha,alpha-trehalose-phosphate synthase [UDP-forming] 6"/>
    <property type="match status" value="1"/>
</dbReference>
<evidence type="ECO:0000256" key="6">
    <source>
        <dbReference type="ARBA" id="ARBA00022679"/>
    </source>
</evidence>
<keyword evidence="4" id="KW-0597">Phosphoprotein</keyword>
<dbReference type="FunFam" id="3.30.70.1020:FF:000002">
    <property type="entry name" value="Trehalose-6-phosphate synthase 2"/>
    <property type="match status" value="1"/>
</dbReference>
<comment type="similarity">
    <text evidence="1">In the N-terminal section; belongs to the glycosyltransferase 20 family.</text>
</comment>
<accession>A0AAD7PAV9</accession>
<dbReference type="PANTHER" id="PTHR10788">
    <property type="entry name" value="TREHALOSE-6-PHOSPHATE SYNTHASE"/>
    <property type="match status" value="1"/>
</dbReference>
<dbReference type="Pfam" id="PF02358">
    <property type="entry name" value="Trehalose_PPase"/>
    <property type="match status" value="1"/>
</dbReference>
<dbReference type="InterPro" id="IPR023214">
    <property type="entry name" value="HAD_sf"/>
</dbReference>
<dbReference type="InterPro" id="IPR003337">
    <property type="entry name" value="Trehalose_PPase"/>
</dbReference>
<dbReference type="FunFam" id="3.40.50.1000:FF:000054">
    <property type="entry name" value="alpha,alpha-trehalose-phosphate synthase [UDP-forming] 6"/>
    <property type="match status" value="1"/>
</dbReference>
<dbReference type="FunFam" id="3.40.50.2000:FF:000010">
    <property type="entry name" value="Alpha,alpha-trehalose-phosphate synthase"/>
    <property type="match status" value="1"/>
</dbReference>
<dbReference type="Gene3D" id="3.40.50.1000">
    <property type="entry name" value="HAD superfamily/HAD-like"/>
    <property type="match status" value="1"/>
</dbReference>
<evidence type="ECO:0000256" key="5">
    <source>
        <dbReference type="ARBA" id="ARBA00022676"/>
    </source>
</evidence>
<keyword evidence="9" id="KW-1185">Reference proteome</keyword>
<dbReference type="AlphaFoldDB" id="A0AAD7PAV9"/>
<dbReference type="Gene3D" id="3.40.50.2000">
    <property type="entry name" value="Glycogen Phosphorylase B"/>
    <property type="match status" value="2"/>
</dbReference>
<evidence type="ECO:0000256" key="3">
    <source>
        <dbReference type="ARBA" id="ARBA00012538"/>
    </source>
</evidence>
<dbReference type="SUPFAM" id="SSF56784">
    <property type="entry name" value="HAD-like"/>
    <property type="match status" value="1"/>
</dbReference>
<dbReference type="NCBIfam" id="TIGR00685">
    <property type="entry name" value="T6PP"/>
    <property type="match status" value="1"/>
</dbReference>
<organism evidence="8 9">
    <name type="scientific">Quillaja saponaria</name>
    <name type="common">Soap bark tree</name>
    <dbReference type="NCBI Taxonomy" id="32244"/>
    <lineage>
        <taxon>Eukaryota</taxon>
        <taxon>Viridiplantae</taxon>
        <taxon>Streptophyta</taxon>
        <taxon>Embryophyta</taxon>
        <taxon>Tracheophyta</taxon>
        <taxon>Spermatophyta</taxon>
        <taxon>Magnoliopsida</taxon>
        <taxon>eudicotyledons</taxon>
        <taxon>Gunneridae</taxon>
        <taxon>Pentapetalae</taxon>
        <taxon>rosids</taxon>
        <taxon>fabids</taxon>
        <taxon>Fabales</taxon>
        <taxon>Quillajaceae</taxon>
        <taxon>Quillaja</taxon>
    </lineage>
</organism>
<evidence type="ECO:0000256" key="1">
    <source>
        <dbReference type="ARBA" id="ARBA00005409"/>
    </source>
</evidence>
<reference evidence="8" key="1">
    <citation type="journal article" date="2023" name="Science">
        <title>Elucidation of the pathway for biosynthesis of saponin adjuvants from the soapbark tree.</title>
        <authorList>
            <person name="Reed J."/>
            <person name="Orme A."/>
            <person name="El-Demerdash A."/>
            <person name="Owen C."/>
            <person name="Martin L.B.B."/>
            <person name="Misra R.C."/>
            <person name="Kikuchi S."/>
            <person name="Rejzek M."/>
            <person name="Martin A.C."/>
            <person name="Harkess A."/>
            <person name="Leebens-Mack J."/>
            <person name="Louveau T."/>
            <person name="Stephenson M.J."/>
            <person name="Osbourn A."/>
        </authorList>
    </citation>
    <scope>NUCLEOTIDE SEQUENCE</scope>
    <source>
        <strain evidence="8">S10</strain>
    </source>
</reference>
<dbReference type="GO" id="GO:0003825">
    <property type="term" value="F:alpha,alpha-trehalose-phosphate synthase (UDP-forming) activity"/>
    <property type="evidence" value="ECO:0007669"/>
    <property type="project" value="UniProtKB-EC"/>
</dbReference>
<dbReference type="EMBL" id="JARAOO010000012">
    <property type="protein sequence ID" value="KAJ7948462.1"/>
    <property type="molecule type" value="Genomic_DNA"/>
</dbReference>
<dbReference type="GO" id="GO:0005829">
    <property type="term" value="C:cytosol"/>
    <property type="evidence" value="ECO:0007669"/>
    <property type="project" value="TreeGrafter"/>
</dbReference>
<name>A0AAD7PAV9_QUISA</name>
<dbReference type="InterPro" id="IPR001830">
    <property type="entry name" value="Glyco_trans_20"/>
</dbReference>
<dbReference type="EC" id="2.4.1.15" evidence="3"/>
<evidence type="ECO:0000313" key="8">
    <source>
        <dbReference type="EMBL" id="KAJ7948462.1"/>
    </source>
</evidence>
<proteinExistence type="inferred from homology"/>
<comment type="caution">
    <text evidence="8">The sequence shown here is derived from an EMBL/GenBank/DDBJ whole genome shotgun (WGS) entry which is preliminary data.</text>
</comment>
<dbReference type="CDD" id="cd03788">
    <property type="entry name" value="GT20_TPS"/>
    <property type="match status" value="1"/>
</dbReference>
<dbReference type="NCBIfam" id="TIGR01484">
    <property type="entry name" value="HAD-SF-IIB"/>
    <property type="match status" value="1"/>
</dbReference>
<gene>
    <name evidence="8" type="ORF">O6P43_028934</name>
</gene>
<keyword evidence="5" id="KW-0328">Glycosyltransferase</keyword>
<keyword evidence="6" id="KW-0808">Transferase</keyword>
<dbReference type="GO" id="GO:0005992">
    <property type="term" value="P:trehalose biosynthetic process"/>
    <property type="evidence" value="ECO:0007669"/>
    <property type="project" value="InterPro"/>
</dbReference>
<dbReference type="KEGG" id="qsa:O6P43_028934"/>
<sequence>MMSRSYTNLLDLASGNFPAMGRDFKERKRLPRVMSVPGNIAELDDDQAHSVASENPSMASSDRVIIVANQLPLKAKRKEDNKGWTFSWNEDSLLLQLKDGFSEDMEVIYVGSLRVDVDPAEQDDVSQMLLDGFKCVPTFLPPDVLTKFYDGFCKRQLWPLFHYMLPFSTDKGHRFDRSLWEAYVLTNKLFFQKVVEVINPEDDYIWIHDYHLMVLPTFIRRRFNRVKMGFFLHSPFPSSEIYRTLPVREEILKALLNSDIIGFHTFDYARHFLSCCSRMFGLEYQSKRGYLGLEYYGRTISIKIMPVGVHMGRIESVMKMSDEENKARDLKQQFEGKTVLLGVDDMDIFKGINLKLLAMEQMLNQHPKWQGRAVMIQIVNPARGKGIHLEEIRAELQETCRRINRLFGRPGYDPIVLIDNSVPIAEKVAYYSIAECVIVTAVRDGMNLTPYEYIACRQGLPGSESSSDVTSPKKSMLVISEFIGCSPSLSGAIRVNPWNVDTTAEAMNEAISMSDSEKQLRHEKHYRYVSTHDVAFWSRSFLQDMERACADHLRKRCWGIGLSFGFRVVALDPNFRKLSIDAIVSAYSKATSRAILLDYDGTVMPQNSVDKSPSQEVISMLNTLGADSKNVVFIVSGRGRGSLSKWFSPCKNLGIAAEHGYFLRWLQSEEWEICGKSSDFGWMQMAEPVMKLYTESTDGSSIETKESALVWQYRDADAGFGSAQAKEMLDHLESVLANEPVAVKSGQFIVEVKPQGVSKGLVAEKVFTSMAENGKQADFVLCVGDDRSDEDMFDIFSSAMSRNILSANTSVFACTVGQKPSKAKYYLDDTSEVISMLKSLAEASDASASIDETEDFPRRHPTGFL</sequence>
<comment type="catalytic activity">
    <reaction evidence="7">
        <text>D-glucose 6-phosphate + UDP-alpha-D-glucose = alpha,alpha-trehalose 6-phosphate + UDP + H(+)</text>
        <dbReference type="Rhea" id="RHEA:18889"/>
        <dbReference type="ChEBI" id="CHEBI:15378"/>
        <dbReference type="ChEBI" id="CHEBI:58223"/>
        <dbReference type="ChEBI" id="CHEBI:58429"/>
        <dbReference type="ChEBI" id="CHEBI:58885"/>
        <dbReference type="ChEBI" id="CHEBI:61548"/>
        <dbReference type="EC" id="2.4.1.15"/>
    </reaction>
</comment>
<evidence type="ECO:0000256" key="4">
    <source>
        <dbReference type="ARBA" id="ARBA00022553"/>
    </source>
</evidence>
<evidence type="ECO:0000256" key="2">
    <source>
        <dbReference type="ARBA" id="ARBA00006330"/>
    </source>
</evidence>
<dbReference type="Gene3D" id="3.30.70.1020">
    <property type="entry name" value="Trehalose-6-phosphate phosphatase related protein, domain 2"/>
    <property type="match status" value="1"/>
</dbReference>
<dbReference type="SUPFAM" id="SSF53756">
    <property type="entry name" value="UDP-Glycosyltransferase/glycogen phosphorylase"/>
    <property type="match status" value="1"/>
</dbReference>
<dbReference type="PANTHER" id="PTHR10788:SF116">
    <property type="entry name" value="ALPHA,ALPHA-TREHALOSE-PHOSPHATE SYNTHASE [UDP-FORMING] 7-RELATED"/>
    <property type="match status" value="1"/>
</dbReference>